<feature type="coiled-coil region" evidence="1">
    <location>
        <begin position="76"/>
        <end position="110"/>
    </location>
</feature>
<feature type="compositionally biased region" description="Polar residues" evidence="2">
    <location>
        <begin position="612"/>
        <end position="625"/>
    </location>
</feature>
<gene>
    <name evidence="4" type="ORF">RB602_06320</name>
</gene>
<accession>A0AA97I2J7</accession>
<proteinExistence type="predicted"/>
<dbReference type="AlphaFoldDB" id="A0AA97I2J7"/>
<protein>
    <submittedName>
        <fullName evidence="4">Phage tail length tape measure family protein</fullName>
    </submittedName>
</protein>
<dbReference type="KEGG" id="acoa:RB602_06320"/>
<sequence>MARRDVTLAIKARNEADRAIDSISSSLRALAGIQDQVGDTGERTGDTLGRLGQLFATLDSAYSRLDQSVNATQASMSSQEATLAENEARYSALRREIEAAEQAIVTTRIAIQNDGSEQLVGRLAGAQQAYRRLVGEAGRLEAKIEGQRSDLAATGVEYDGLKNAATAAQIAMGDMGNAGEREAMRVAAASRDAAAALRDQAQAAREEVNARNAQSAINAQLGVRDFDSGAARSSAAVFEEDARAKREAADATRELETAAAALRQRARPLAVEQERINQEMTQARDLYKAGKINIRDLTAELDRLEHELKQVDTAQKSVNRNGSAEIRGVLGLRPYEMQNLAYQINDVFTQIASGTPVSQTFAQQGGQIIQIFPKLLTGFLRYARVLGLAGVALAPVVIAMGRLNEQAQMQRQFAASLALTGQNARQSADDLMEHVAAVEALGESSEDAASVVETFMQNSINPEMMDAMAAAAQNVAEIRRQDLTEAAEDVAKAFSGGYKEIAKYDDELNFLTLSEREQIRAMFESGQESDARDLAFQRFFRNSQQRAAELETSWDRMVDAMSGAWLDFKNWLADLDVFGTLREELDSAWVGATYLINRIRGMSHEAAGNAAVGNTQASQTPSGDTLDTDDPRVLKRESDKRREEELAEQRRRGRRRRRRGGKSLAQMQAEFNREIARENEEREIQAGFVERTNVLAGENLILEQRRQAIATAIRKAEERASRDSKKRLTLSAQQREEIARTVGLEFDANNRRAIANARREEHERRVNELLGQRQSLAQSLEFTSPDTSEFDAIQTRLFRVTSTLAQARQDSIAEWEKVLGDPQQLALLEMTAAEVKNIIGDLRNASNAERREMLDAMVQANDQTVNDLTAMRDLLQEQIFFAQVQGQPGRVGELETQLAQVNERLIDASVNAIEMWRSLRGSPEDLATMGLTAAEVDNIILGLENTIAATKELRTQFLRAGQALNQELSQGGANAMEEFARSIVDGENALLSFGRAFLQFASDFLLNIARMIAQQAIFNALSNGSPGGVGSGGVGGAISTAIGSLFHGGGVVSNGGRSRRVAASVFANAARYHNGGIAGLQPDEVPAILKRGEETITRDDPRHRFNQGEGGKQVSQILAIGEEQIAQAMNSAAGREMLLTFIRTERATVRQELNI</sequence>
<dbReference type="RefSeq" id="WP_317083956.1">
    <property type="nucleotide sequence ID" value="NZ_CP136594.1"/>
</dbReference>
<name>A0AA97I2J7_9SPHN</name>
<keyword evidence="5" id="KW-1185">Reference proteome</keyword>
<feature type="domain" description="Bacteriophage tail tape measure N-terminal" evidence="3">
    <location>
        <begin position="335"/>
        <end position="520"/>
    </location>
</feature>
<feature type="coiled-coil region" evidence="1">
    <location>
        <begin position="245"/>
        <end position="321"/>
    </location>
</feature>
<evidence type="ECO:0000256" key="1">
    <source>
        <dbReference type="SAM" id="Coils"/>
    </source>
</evidence>
<keyword evidence="1" id="KW-0175">Coiled coil</keyword>
<reference evidence="4 5" key="1">
    <citation type="submission" date="2023-10" db="EMBL/GenBank/DDBJ databases">
        <title>Complete genome sequence of a Sphingomonadaceae bacterium.</title>
        <authorList>
            <person name="Yan C."/>
        </authorList>
    </citation>
    <scope>NUCLEOTIDE SEQUENCE [LARGE SCALE GENOMIC DNA]</scope>
    <source>
        <strain evidence="4 5">SCSIO 66989</strain>
    </source>
</reference>
<dbReference type="Proteomes" id="UP001302429">
    <property type="component" value="Chromosome"/>
</dbReference>
<feature type="region of interest" description="Disordered" evidence="2">
    <location>
        <begin position="610"/>
        <end position="665"/>
    </location>
</feature>
<dbReference type="InterPro" id="IPR009628">
    <property type="entry name" value="Phage_tape_measure_N"/>
</dbReference>
<organism evidence="4 5">
    <name type="scientific">Alterisphingorhabdus coralli</name>
    <dbReference type="NCBI Taxonomy" id="3071408"/>
    <lineage>
        <taxon>Bacteria</taxon>
        <taxon>Pseudomonadati</taxon>
        <taxon>Pseudomonadota</taxon>
        <taxon>Alphaproteobacteria</taxon>
        <taxon>Sphingomonadales</taxon>
        <taxon>Sphingomonadaceae</taxon>
        <taxon>Alterisphingorhabdus (ex Yan et al. 2024)</taxon>
    </lineage>
</organism>
<evidence type="ECO:0000313" key="5">
    <source>
        <dbReference type="Proteomes" id="UP001302429"/>
    </source>
</evidence>
<dbReference type="EMBL" id="CP136594">
    <property type="protein sequence ID" value="WOE76323.1"/>
    <property type="molecule type" value="Genomic_DNA"/>
</dbReference>
<evidence type="ECO:0000313" key="4">
    <source>
        <dbReference type="EMBL" id="WOE76323.1"/>
    </source>
</evidence>
<evidence type="ECO:0000259" key="3">
    <source>
        <dbReference type="Pfam" id="PF06791"/>
    </source>
</evidence>
<feature type="compositionally biased region" description="Basic residues" evidence="2">
    <location>
        <begin position="651"/>
        <end position="661"/>
    </location>
</feature>
<dbReference type="Pfam" id="PF06791">
    <property type="entry name" value="TMP_2"/>
    <property type="match status" value="1"/>
</dbReference>
<feature type="coiled-coil region" evidence="1">
    <location>
        <begin position="187"/>
        <end position="214"/>
    </location>
</feature>
<feature type="compositionally biased region" description="Basic and acidic residues" evidence="2">
    <location>
        <begin position="629"/>
        <end position="650"/>
    </location>
</feature>
<evidence type="ECO:0000256" key="2">
    <source>
        <dbReference type="SAM" id="MobiDB-lite"/>
    </source>
</evidence>
<feature type="coiled-coil region" evidence="1">
    <location>
        <begin position="752"/>
        <end position="779"/>
    </location>
</feature>